<dbReference type="Proteomes" id="UP001431429">
    <property type="component" value="Unassembled WGS sequence"/>
</dbReference>
<evidence type="ECO:0000313" key="2">
    <source>
        <dbReference type="EMBL" id="MCM2392153.1"/>
    </source>
</evidence>
<proteinExistence type="predicted"/>
<name>A0ABT0UXU5_9ACTN</name>
<protein>
    <submittedName>
        <fullName evidence="2">Uncharacterized protein</fullName>
    </submittedName>
</protein>
<sequence>MTDHYPYRISVERRDLFLIWRPGEGDEPAELIVDAHGRLAAFDDLQALEEHCANNRWELVPEVDDALDLRPVRQWVKHPHLRLASAGLLLEAWNFFDDLSHSLKARSSMPSQGAIHNMAYEKIYSGDPLSRHSGEDAWTDEETAAVRELLRAGLKLWERAVAASDTPSRTGGRFRSRHAARTDQAPPARALLPESSRLPYERSSEGSQAWNQ</sequence>
<dbReference type="RefSeq" id="WP_250922463.1">
    <property type="nucleotide sequence ID" value="NZ_JAMQAW010000036.1"/>
</dbReference>
<accession>A0ABT0UXU5</accession>
<dbReference type="EMBL" id="JAMQAW010000036">
    <property type="protein sequence ID" value="MCM2392153.1"/>
    <property type="molecule type" value="Genomic_DNA"/>
</dbReference>
<evidence type="ECO:0000256" key="1">
    <source>
        <dbReference type="SAM" id="MobiDB-lite"/>
    </source>
</evidence>
<organism evidence="2 3">
    <name type="scientific">Streptomyces albipurpureus</name>
    <dbReference type="NCBI Taxonomy" id="2897419"/>
    <lineage>
        <taxon>Bacteria</taxon>
        <taxon>Bacillati</taxon>
        <taxon>Actinomycetota</taxon>
        <taxon>Actinomycetes</taxon>
        <taxon>Kitasatosporales</taxon>
        <taxon>Streptomycetaceae</taxon>
        <taxon>Streptomyces</taxon>
    </lineage>
</organism>
<comment type="caution">
    <text evidence="2">The sequence shown here is derived from an EMBL/GenBank/DDBJ whole genome shotgun (WGS) entry which is preliminary data.</text>
</comment>
<keyword evidence="3" id="KW-1185">Reference proteome</keyword>
<feature type="region of interest" description="Disordered" evidence="1">
    <location>
        <begin position="166"/>
        <end position="212"/>
    </location>
</feature>
<gene>
    <name evidence="2" type="ORF">NBG84_28360</name>
</gene>
<reference evidence="2" key="1">
    <citation type="submission" date="2022-06" db="EMBL/GenBank/DDBJ databases">
        <title>Genome public.</title>
        <authorList>
            <person name="Sun Q."/>
        </authorList>
    </citation>
    <scope>NUCLEOTIDE SEQUENCE</scope>
    <source>
        <strain evidence="2">CWNU-1</strain>
    </source>
</reference>
<evidence type="ECO:0000313" key="3">
    <source>
        <dbReference type="Proteomes" id="UP001431429"/>
    </source>
</evidence>